<dbReference type="PANTHER" id="PTHR41299:SF1">
    <property type="entry name" value="THIAMINE PYROPHOSPHOKINASE"/>
    <property type="match status" value="1"/>
</dbReference>
<dbReference type="GO" id="GO:0004788">
    <property type="term" value="F:thiamine diphosphokinase activity"/>
    <property type="evidence" value="ECO:0007669"/>
    <property type="project" value="UniProtKB-UniRule"/>
</dbReference>
<dbReference type="Pfam" id="PF04265">
    <property type="entry name" value="TPK_B1_binding"/>
    <property type="match status" value="1"/>
</dbReference>
<dbReference type="CDD" id="cd07995">
    <property type="entry name" value="TPK"/>
    <property type="match status" value="1"/>
</dbReference>
<keyword evidence="1" id="KW-0808">Transferase</keyword>
<dbReference type="InterPro" id="IPR007373">
    <property type="entry name" value="Thiamin_PyroPKinase_B1-bd"/>
</dbReference>
<accession>A0A1I1JJA3</accession>
<evidence type="ECO:0000256" key="1">
    <source>
        <dbReference type="ARBA" id="ARBA00022679"/>
    </source>
</evidence>
<reference evidence="7 8" key="1">
    <citation type="submission" date="2016-10" db="EMBL/GenBank/DDBJ databases">
        <authorList>
            <person name="de Groot N.N."/>
        </authorList>
    </citation>
    <scope>NUCLEOTIDE SEQUENCE [LARGE SCALE GENOMIC DNA]</scope>
    <source>
        <strain evidence="7 8">DSM 19548</strain>
    </source>
</reference>
<dbReference type="NCBIfam" id="TIGR01378">
    <property type="entry name" value="thi_PPkinase"/>
    <property type="match status" value="1"/>
</dbReference>
<proteinExistence type="predicted"/>
<gene>
    <name evidence="7" type="ORF">SAMN04488094_105152</name>
</gene>
<dbReference type="SMART" id="SM00983">
    <property type="entry name" value="TPK_B1_binding"/>
    <property type="match status" value="1"/>
</dbReference>
<keyword evidence="2" id="KW-0547">Nucleotide-binding</keyword>
<keyword evidence="4" id="KW-0067">ATP-binding</keyword>
<feature type="domain" description="Thiamin pyrophosphokinase thiamin-binding" evidence="6">
    <location>
        <begin position="131"/>
        <end position="208"/>
    </location>
</feature>
<sequence length="226" mass="23615">MNEPIIVRAVDAITLVGGGDVGADDLEVALRHAPVLVAADGGAAPVVRAGLSPQAVLGDMDSLEAEIRDHIPADRFHPIADQHSTDFDKALRSVAAPFVLGVGFMGRRVDHQLANFNVLVRRAERRCVLIGAHDVVLAAPPEIALELAPGSRVSLFPLAPVEGTSRGLHWPIDGLKMAPGGVIGTSNRVAESHSGRVELTFFAPGMLIILPRAALGAVLAALKPDA</sequence>
<dbReference type="Pfam" id="PF04263">
    <property type="entry name" value="TPK_catalytic"/>
    <property type="match status" value="1"/>
</dbReference>
<evidence type="ECO:0000313" key="8">
    <source>
        <dbReference type="Proteomes" id="UP000198728"/>
    </source>
</evidence>
<dbReference type="GO" id="GO:0030975">
    <property type="term" value="F:thiamine binding"/>
    <property type="evidence" value="ECO:0007669"/>
    <property type="project" value="InterPro"/>
</dbReference>
<dbReference type="InterPro" id="IPR036759">
    <property type="entry name" value="TPK_catalytic_sf"/>
</dbReference>
<evidence type="ECO:0000313" key="7">
    <source>
        <dbReference type="EMBL" id="SFC48634.1"/>
    </source>
</evidence>
<dbReference type="SUPFAM" id="SSF63862">
    <property type="entry name" value="Thiamin pyrophosphokinase, substrate-binding domain"/>
    <property type="match status" value="1"/>
</dbReference>
<protein>
    <recommendedName>
        <fullName evidence="5">Thiamine diphosphokinase</fullName>
        <ecNumber evidence="5">2.7.6.2</ecNumber>
    </recommendedName>
</protein>
<dbReference type="Gene3D" id="3.40.50.10240">
    <property type="entry name" value="Thiamin pyrophosphokinase, catalytic domain"/>
    <property type="match status" value="1"/>
</dbReference>
<dbReference type="EC" id="2.7.6.2" evidence="5"/>
<evidence type="ECO:0000259" key="6">
    <source>
        <dbReference type="SMART" id="SM00983"/>
    </source>
</evidence>
<dbReference type="GO" id="GO:0009229">
    <property type="term" value="P:thiamine diphosphate biosynthetic process"/>
    <property type="evidence" value="ECO:0007669"/>
    <property type="project" value="InterPro"/>
</dbReference>
<dbReference type="PANTHER" id="PTHR41299">
    <property type="entry name" value="THIAMINE PYROPHOSPHOKINASE"/>
    <property type="match status" value="1"/>
</dbReference>
<evidence type="ECO:0000256" key="3">
    <source>
        <dbReference type="ARBA" id="ARBA00022777"/>
    </source>
</evidence>
<dbReference type="EMBL" id="FOLG01000005">
    <property type="protein sequence ID" value="SFC48634.1"/>
    <property type="molecule type" value="Genomic_DNA"/>
</dbReference>
<dbReference type="InterPro" id="IPR006282">
    <property type="entry name" value="Thi_PPkinase"/>
</dbReference>
<keyword evidence="8" id="KW-1185">Reference proteome</keyword>
<keyword evidence="3 7" id="KW-0418">Kinase</keyword>
<dbReference type="STRING" id="441112.SAMN04488094_105152"/>
<evidence type="ECO:0000256" key="4">
    <source>
        <dbReference type="ARBA" id="ARBA00022840"/>
    </source>
</evidence>
<dbReference type="AlphaFoldDB" id="A0A1I1JJA3"/>
<dbReference type="InterPro" id="IPR053149">
    <property type="entry name" value="TPK"/>
</dbReference>
<evidence type="ECO:0000256" key="2">
    <source>
        <dbReference type="ARBA" id="ARBA00022741"/>
    </source>
</evidence>
<dbReference type="Proteomes" id="UP000198728">
    <property type="component" value="Unassembled WGS sequence"/>
</dbReference>
<name>A0A1I1JJA3_9RHOB</name>
<dbReference type="GO" id="GO:0006772">
    <property type="term" value="P:thiamine metabolic process"/>
    <property type="evidence" value="ECO:0007669"/>
    <property type="project" value="UniProtKB-UniRule"/>
</dbReference>
<evidence type="ECO:0000256" key="5">
    <source>
        <dbReference type="NCBIfam" id="TIGR01378"/>
    </source>
</evidence>
<dbReference type="GO" id="GO:0005524">
    <property type="term" value="F:ATP binding"/>
    <property type="evidence" value="ECO:0007669"/>
    <property type="project" value="UniProtKB-KW"/>
</dbReference>
<organism evidence="7 8">
    <name type="scientific">Tropicimonas isoalkanivorans</name>
    <dbReference type="NCBI Taxonomy" id="441112"/>
    <lineage>
        <taxon>Bacteria</taxon>
        <taxon>Pseudomonadati</taxon>
        <taxon>Pseudomonadota</taxon>
        <taxon>Alphaproteobacteria</taxon>
        <taxon>Rhodobacterales</taxon>
        <taxon>Roseobacteraceae</taxon>
        <taxon>Tropicimonas</taxon>
    </lineage>
</organism>
<dbReference type="InterPro" id="IPR036371">
    <property type="entry name" value="TPK_B1-bd_sf"/>
</dbReference>
<dbReference type="GO" id="GO:0016301">
    <property type="term" value="F:kinase activity"/>
    <property type="evidence" value="ECO:0007669"/>
    <property type="project" value="UniProtKB-KW"/>
</dbReference>
<dbReference type="SUPFAM" id="SSF63999">
    <property type="entry name" value="Thiamin pyrophosphokinase, catalytic domain"/>
    <property type="match status" value="1"/>
</dbReference>
<dbReference type="InterPro" id="IPR007371">
    <property type="entry name" value="TPK_catalytic"/>
</dbReference>
<dbReference type="RefSeq" id="WP_093360712.1">
    <property type="nucleotide sequence ID" value="NZ_FOLG01000005.1"/>
</dbReference>
<dbReference type="OrthoDB" id="7057856at2"/>